<evidence type="ECO:0000256" key="1">
    <source>
        <dbReference type="ARBA" id="ARBA00004496"/>
    </source>
</evidence>
<dbReference type="GO" id="GO:0005524">
    <property type="term" value="F:ATP binding"/>
    <property type="evidence" value="ECO:0007669"/>
    <property type="project" value="UniProtKB-UniRule"/>
</dbReference>
<dbReference type="Proteomes" id="UP000214588">
    <property type="component" value="Unassembled WGS sequence"/>
</dbReference>
<evidence type="ECO:0000256" key="9">
    <source>
        <dbReference type="ARBA" id="ARBA00023146"/>
    </source>
</evidence>
<dbReference type="OrthoDB" id="9810365at2"/>
<keyword evidence="17" id="KW-1185">Reference proteome</keyword>
<keyword evidence="8 12" id="KW-0175">Coiled coil</keyword>
<dbReference type="GO" id="GO:0002161">
    <property type="term" value="F:aminoacyl-tRNA deacylase activity"/>
    <property type="evidence" value="ECO:0007669"/>
    <property type="project" value="InterPro"/>
</dbReference>
<dbReference type="SUPFAM" id="SSF47323">
    <property type="entry name" value="Anticodon-binding domain of a subclass of class I aminoacyl-tRNA synthetases"/>
    <property type="match status" value="1"/>
</dbReference>
<dbReference type="InterPro" id="IPR009080">
    <property type="entry name" value="tRNAsynth_Ia_anticodon-bd"/>
</dbReference>
<dbReference type="Pfam" id="PF10458">
    <property type="entry name" value="Val_tRNA-synt_C"/>
    <property type="match status" value="1"/>
</dbReference>
<dbReference type="SUPFAM" id="SSF52374">
    <property type="entry name" value="Nucleotidylyl transferase"/>
    <property type="match status" value="1"/>
</dbReference>
<comment type="caution">
    <text evidence="16">The sequence shown here is derived from an EMBL/GenBank/DDBJ whole genome shotgun (WGS) entry which is preliminary data.</text>
</comment>
<feature type="domain" description="Aminoacyl-tRNA synthetase class Ia" evidence="13">
    <location>
        <begin position="18"/>
        <end position="564"/>
    </location>
</feature>
<feature type="short sequence motif" description="'HIGH' region" evidence="12">
    <location>
        <begin position="46"/>
        <end position="56"/>
    </location>
</feature>
<dbReference type="PROSITE" id="PS00178">
    <property type="entry name" value="AA_TRNA_LIGASE_I"/>
    <property type="match status" value="1"/>
</dbReference>
<comment type="domain">
    <text evidence="12">The C-terminal coiled-coil domain is crucial for aminoacylation activity.</text>
</comment>
<dbReference type="Gene3D" id="3.90.740.10">
    <property type="entry name" value="Valyl/Leucyl/Isoleucyl-tRNA synthetase, editing domain"/>
    <property type="match status" value="1"/>
</dbReference>
<dbReference type="FunFam" id="1.10.730.10:FF:000014">
    <property type="entry name" value="Valine--tRNA ligase"/>
    <property type="match status" value="1"/>
</dbReference>
<dbReference type="SUPFAM" id="SSF46589">
    <property type="entry name" value="tRNA-binding arm"/>
    <property type="match status" value="1"/>
</dbReference>
<dbReference type="InterPro" id="IPR019499">
    <property type="entry name" value="Val-tRNA_synth_tRNA-bd"/>
</dbReference>
<keyword evidence="4 12" id="KW-0436">Ligase</keyword>
<dbReference type="GO" id="GO:0005829">
    <property type="term" value="C:cytosol"/>
    <property type="evidence" value="ECO:0007669"/>
    <property type="project" value="TreeGrafter"/>
</dbReference>
<dbReference type="HAMAP" id="MF_02004">
    <property type="entry name" value="Val_tRNA_synth_type1"/>
    <property type="match status" value="1"/>
</dbReference>
<proteinExistence type="inferred from homology"/>
<evidence type="ECO:0000259" key="14">
    <source>
        <dbReference type="Pfam" id="PF08264"/>
    </source>
</evidence>
<dbReference type="RefSeq" id="WP_089023424.1">
    <property type="nucleotide sequence ID" value="NZ_NIQC01000010.1"/>
</dbReference>
<feature type="binding site" evidence="12">
    <location>
        <position position="528"/>
    </location>
    <ligand>
        <name>ATP</name>
        <dbReference type="ChEBI" id="CHEBI:30616"/>
    </ligand>
</feature>
<dbReference type="FunFam" id="3.40.50.620:FF:000032">
    <property type="entry name" value="Valine--tRNA ligase"/>
    <property type="match status" value="1"/>
</dbReference>
<comment type="subcellular location">
    <subcellularLocation>
        <location evidence="1 12">Cytoplasm</location>
    </subcellularLocation>
</comment>
<evidence type="ECO:0000256" key="6">
    <source>
        <dbReference type="ARBA" id="ARBA00022840"/>
    </source>
</evidence>
<dbReference type="InterPro" id="IPR002303">
    <property type="entry name" value="Valyl-tRNA_ligase"/>
</dbReference>
<dbReference type="Gene3D" id="1.10.287.380">
    <property type="entry name" value="Valyl-tRNA synthetase, C-terminal domain"/>
    <property type="match status" value="1"/>
</dbReference>
<evidence type="ECO:0000259" key="13">
    <source>
        <dbReference type="Pfam" id="PF00133"/>
    </source>
</evidence>
<dbReference type="CDD" id="cd00817">
    <property type="entry name" value="ValRS_core"/>
    <property type="match status" value="1"/>
</dbReference>
<dbReference type="Gene3D" id="1.10.730.10">
    <property type="entry name" value="Isoleucyl-tRNA Synthetase, Domain 1"/>
    <property type="match status" value="1"/>
</dbReference>
<feature type="domain" description="Methionyl/Valyl/Leucyl/Isoleucyl-tRNA synthetase anticodon-binding" evidence="14">
    <location>
        <begin position="609"/>
        <end position="755"/>
    </location>
</feature>
<evidence type="ECO:0000256" key="3">
    <source>
        <dbReference type="ARBA" id="ARBA00022490"/>
    </source>
</evidence>
<keyword evidence="9 12" id="KW-0030">Aminoacyl-tRNA synthetase</keyword>
<dbReference type="Pfam" id="PF00133">
    <property type="entry name" value="tRNA-synt_1"/>
    <property type="match status" value="1"/>
</dbReference>
<dbReference type="InterPro" id="IPR002300">
    <property type="entry name" value="aa-tRNA-synth_Ia"/>
</dbReference>
<dbReference type="PRINTS" id="PR00986">
    <property type="entry name" value="TRNASYNTHVAL"/>
</dbReference>
<keyword evidence="3 12" id="KW-0963">Cytoplasm</keyword>
<evidence type="ECO:0000256" key="2">
    <source>
        <dbReference type="ARBA" id="ARBA00011245"/>
    </source>
</evidence>
<dbReference type="Gene3D" id="3.40.50.620">
    <property type="entry name" value="HUPs"/>
    <property type="match status" value="2"/>
</dbReference>
<dbReference type="SUPFAM" id="SSF50677">
    <property type="entry name" value="ValRS/IleRS/LeuRS editing domain"/>
    <property type="match status" value="1"/>
</dbReference>
<dbReference type="Pfam" id="PF08264">
    <property type="entry name" value="Anticodon_1"/>
    <property type="match status" value="1"/>
</dbReference>
<feature type="domain" description="Valyl-tRNA synthetase tRNA-binding arm" evidence="15">
    <location>
        <begin position="817"/>
        <end position="880"/>
    </location>
</feature>
<comment type="function">
    <text evidence="12">Catalyzes the attachment of valine to tRNA(Val). As ValRS can inadvertently accommodate and process structurally similar amino acids such as threonine, to avoid such errors, it has a 'posttransfer' editing activity that hydrolyzes mischarged Thr-tRNA(Val) in a tRNA-dependent manner.</text>
</comment>
<evidence type="ECO:0000313" key="17">
    <source>
        <dbReference type="Proteomes" id="UP000214588"/>
    </source>
</evidence>
<dbReference type="GO" id="GO:0004832">
    <property type="term" value="F:valine-tRNA ligase activity"/>
    <property type="evidence" value="ECO:0007669"/>
    <property type="project" value="UniProtKB-UniRule"/>
</dbReference>
<reference evidence="16 17" key="1">
    <citation type="submission" date="2017-06" db="EMBL/GenBank/DDBJ databases">
        <title>Draft Genome Sequence of Natranaerobius trueperi halophilic, alkalithermophilic bacteria from soda lakes.</title>
        <authorList>
            <person name="Zhao B."/>
        </authorList>
    </citation>
    <scope>NUCLEOTIDE SEQUENCE [LARGE SCALE GENOMIC DNA]</scope>
    <source>
        <strain evidence="16 17">DSM 18760</strain>
    </source>
</reference>
<dbReference type="PANTHER" id="PTHR11946">
    <property type="entry name" value="VALYL-TRNA SYNTHETASES"/>
    <property type="match status" value="1"/>
</dbReference>
<comment type="catalytic activity">
    <reaction evidence="10 12">
        <text>tRNA(Val) + L-valine + ATP = L-valyl-tRNA(Val) + AMP + diphosphate</text>
        <dbReference type="Rhea" id="RHEA:10704"/>
        <dbReference type="Rhea" id="RHEA-COMP:9672"/>
        <dbReference type="Rhea" id="RHEA-COMP:9708"/>
        <dbReference type="ChEBI" id="CHEBI:30616"/>
        <dbReference type="ChEBI" id="CHEBI:33019"/>
        <dbReference type="ChEBI" id="CHEBI:57762"/>
        <dbReference type="ChEBI" id="CHEBI:78442"/>
        <dbReference type="ChEBI" id="CHEBI:78537"/>
        <dbReference type="ChEBI" id="CHEBI:456215"/>
        <dbReference type="EC" id="6.1.1.9"/>
    </reaction>
</comment>
<accession>A0A226BY85</accession>
<protein>
    <recommendedName>
        <fullName evidence="12">Valine--tRNA ligase</fullName>
        <ecNumber evidence="12">6.1.1.9</ecNumber>
    </recommendedName>
    <alternativeName>
        <fullName evidence="12">Valyl-tRNA synthetase</fullName>
        <shortName evidence="12">ValRS</shortName>
    </alternativeName>
</protein>
<dbReference type="InterPro" id="IPR010978">
    <property type="entry name" value="tRNA-bd_arm"/>
</dbReference>
<keyword evidence="6 12" id="KW-0067">ATP-binding</keyword>
<organism evidence="16 17">
    <name type="scientific">Natranaerobius trueperi</name>
    <dbReference type="NCBI Taxonomy" id="759412"/>
    <lineage>
        <taxon>Bacteria</taxon>
        <taxon>Bacillati</taxon>
        <taxon>Bacillota</taxon>
        <taxon>Clostridia</taxon>
        <taxon>Natranaerobiales</taxon>
        <taxon>Natranaerobiaceae</taxon>
        <taxon>Natranaerobius</taxon>
    </lineage>
</organism>
<evidence type="ECO:0000256" key="5">
    <source>
        <dbReference type="ARBA" id="ARBA00022741"/>
    </source>
</evidence>
<dbReference type="FunFam" id="1.10.287.380:FF:000001">
    <property type="entry name" value="Valine--tRNA ligase"/>
    <property type="match status" value="1"/>
</dbReference>
<dbReference type="EC" id="6.1.1.9" evidence="12"/>
<comment type="domain">
    <text evidence="12">ValRS has two distinct active sites: one for aminoacylation and one for editing. The misactivated threonine is translocated from the active site to the editing site.</text>
</comment>
<dbReference type="InterPro" id="IPR014729">
    <property type="entry name" value="Rossmann-like_a/b/a_fold"/>
</dbReference>
<comment type="similarity">
    <text evidence="11 12">Belongs to the class-I aminoacyl-tRNA synthetase family. ValS type 1 subfamily.</text>
</comment>
<dbReference type="FunFam" id="3.40.50.620:FF:000098">
    <property type="entry name" value="Valine--tRNA ligase"/>
    <property type="match status" value="1"/>
</dbReference>
<evidence type="ECO:0000256" key="12">
    <source>
        <dbReference type="HAMAP-Rule" id="MF_02004"/>
    </source>
</evidence>
<comment type="subunit">
    <text evidence="2 12">Monomer.</text>
</comment>
<dbReference type="NCBIfam" id="TIGR00422">
    <property type="entry name" value="valS"/>
    <property type="match status" value="1"/>
</dbReference>
<evidence type="ECO:0000256" key="11">
    <source>
        <dbReference type="ARBA" id="ARBA00060830"/>
    </source>
</evidence>
<dbReference type="FunFam" id="3.90.740.10:FF:000005">
    <property type="entry name" value="Valine--tRNA ligase, mitochondrial"/>
    <property type="match status" value="1"/>
</dbReference>
<evidence type="ECO:0000256" key="10">
    <source>
        <dbReference type="ARBA" id="ARBA00047552"/>
    </source>
</evidence>
<evidence type="ECO:0000256" key="7">
    <source>
        <dbReference type="ARBA" id="ARBA00022917"/>
    </source>
</evidence>
<evidence type="ECO:0000313" key="16">
    <source>
        <dbReference type="EMBL" id="OWZ83895.1"/>
    </source>
</evidence>
<dbReference type="PANTHER" id="PTHR11946:SF93">
    <property type="entry name" value="VALINE--TRNA LIGASE, CHLOROPLASTIC_MITOCHONDRIAL 2"/>
    <property type="match status" value="1"/>
</dbReference>
<dbReference type="InterPro" id="IPR001412">
    <property type="entry name" value="aa-tRNA-synth_I_CS"/>
</dbReference>
<gene>
    <name evidence="12" type="primary">valS</name>
    <name evidence="16" type="ORF">CDO51_05775</name>
</gene>
<feature type="coiled-coil region" evidence="12">
    <location>
        <begin position="814"/>
        <end position="876"/>
    </location>
</feature>
<name>A0A226BY85_9FIRM</name>
<evidence type="ECO:0000256" key="8">
    <source>
        <dbReference type="ARBA" id="ARBA00023054"/>
    </source>
</evidence>
<keyword evidence="7 12" id="KW-0648">Protein biosynthesis</keyword>
<keyword evidence="5 12" id="KW-0547">Nucleotide-binding</keyword>
<dbReference type="NCBIfam" id="NF004349">
    <property type="entry name" value="PRK05729.1"/>
    <property type="match status" value="1"/>
</dbReference>
<dbReference type="CDD" id="cd07962">
    <property type="entry name" value="Anticodon_Ia_Val"/>
    <property type="match status" value="1"/>
</dbReference>
<sequence length="885" mass="102336">MSKTNLNKVYDPETVETKWYEKWLENNSFKAACDEREKFSVVIPPPNVTGSLHMGHALDNTLQDVLVRFKRMQGYDTLWMPGTDHAGIATQTKVEQHISEEDNITKYDLGREKFLEKVWSWKDEYHERITAQLKKLGVSVDWSRERFTMDEGCSKAVREVFVTLYEKGLIYQGDYIINWCPRCYTALSDIEVEHLESEGTLTHIKYSLTDGSDHISVATTRLETMIGDTAVAVHPEDERYQNMVGKTVRLPLVNREIPIVADEYVDPEFGSGAVKVTPAHDPNDFDIGERHNLKNIAVIGKDGKMTDEAGERYAGMDRYDCRKALRDDLIAGGFILATDDHEHSVGQCHRCDTTIEPLVSKQWFVKMDPLAKPAVELVNQGDTKFVPERFEKIYRNWMENIRDWCISRQIWWGHRIPAWYCNCGEMIVSREEPESCSSCGSELEQDPDVLDTWFSSALWPFSTMGWPEETEDLKKFYPTSVLVTGYDIIFFWVARMIFMGLEFMEERPFDDVLIHGLVRDANGRKMSKSLGNGIDPLELIDKYGADTLRYTLVTGNTPGNDMRFSYDKVEASRNFANKIWNASRFAIMNLDGYTPQELSANDKRLSLADKWILHRLEEVTKDVTRLFEKYELGEASQTLYDFIWTEFCDWYIEMAKIRLYQGTEEQKALTQEVLVRGLDTILKLLHPIMPFITEEIRSYLPHTDELIVTSTWPEYDISFVDEESKSKMEQIMEGIRVVRNLRRELDIAPQTKSPITILANEEKDFTTFDDYKVYFNALAGAEPVSVVSEMKEKPKKALSAVVRGAEIFLPLEGLVNLSEEIERLEKKEKELEKEVDLVESKLSNENFVNKAPKDVVDKEKEKQQDYKVRLQKVTERLDTLRSMKE</sequence>
<evidence type="ECO:0000256" key="4">
    <source>
        <dbReference type="ARBA" id="ARBA00022598"/>
    </source>
</evidence>
<dbReference type="InterPro" id="IPR009008">
    <property type="entry name" value="Val/Leu/Ile-tRNA-synth_edit"/>
</dbReference>
<evidence type="ECO:0000259" key="15">
    <source>
        <dbReference type="Pfam" id="PF10458"/>
    </source>
</evidence>
<dbReference type="AlphaFoldDB" id="A0A226BY85"/>
<dbReference type="GO" id="GO:0006438">
    <property type="term" value="P:valyl-tRNA aminoacylation"/>
    <property type="evidence" value="ECO:0007669"/>
    <property type="project" value="UniProtKB-UniRule"/>
</dbReference>
<dbReference type="InterPro" id="IPR037118">
    <property type="entry name" value="Val-tRNA_synth_C_sf"/>
</dbReference>
<dbReference type="InterPro" id="IPR013155">
    <property type="entry name" value="M/V/L/I-tRNA-synth_anticd-bd"/>
</dbReference>
<dbReference type="InterPro" id="IPR033705">
    <property type="entry name" value="Anticodon_Ia_Val"/>
</dbReference>
<feature type="short sequence motif" description="'KMSKS' region" evidence="12">
    <location>
        <begin position="525"/>
        <end position="529"/>
    </location>
</feature>
<dbReference type="EMBL" id="NIQC01000010">
    <property type="protein sequence ID" value="OWZ83895.1"/>
    <property type="molecule type" value="Genomic_DNA"/>
</dbReference>